<proteinExistence type="predicted"/>
<keyword evidence="3" id="KW-1185">Reference proteome</keyword>
<evidence type="ECO:0000256" key="1">
    <source>
        <dbReference type="SAM" id="MobiDB-lite"/>
    </source>
</evidence>
<accession>A0AAV9VTB8</accession>
<dbReference type="Proteomes" id="UP001370758">
    <property type="component" value="Unassembled WGS sequence"/>
</dbReference>
<dbReference type="Pfam" id="PF12520">
    <property type="entry name" value="DUF3723"/>
    <property type="match status" value="1"/>
</dbReference>
<dbReference type="InterPro" id="IPR022198">
    <property type="entry name" value="DUF3723"/>
</dbReference>
<dbReference type="EMBL" id="JAVHJL010000012">
    <property type="protein sequence ID" value="KAK6495791.1"/>
    <property type="molecule type" value="Genomic_DNA"/>
</dbReference>
<evidence type="ECO:0000313" key="2">
    <source>
        <dbReference type="EMBL" id="KAK6495791.1"/>
    </source>
</evidence>
<protein>
    <submittedName>
        <fullName evidence="2">Uncharacterized protein</fullName>
    </submittedName>
</protein>
<reference evidence="2 3" key="1">
    <citation type="submission" date="2023-08" db="EMBL/GenBank/DDBJ databases">
        <authorList>
            <person name="Palmer J.M."/>
        </authorList>
    </citation>
    <scope>NUCLEOTIDE SEQUENCE [LARGE SCALE GENOMIC DNA]</scope>
    <source>
        <strain evidence="2 3">TWF481</strain>
    </source>
</reference>
<feature type="region of interest" description="Disordered" evidence="1">
    <location>
        <begin position="163"/>
        <end position="190"/>
    </location>
</feature>
<gene>
    <name evidence="2" type="ORF">TWF481_002837</name>
</gene>
<name>A0AAV9VTB8_9PEZI</name>
<sequence>MRTVWENLLDHNPASIAALDSESVQNLELRAPGIVAEDNLYVGNAMDSGGLFRMINHATIRSTIKRRLLNFRGILPSLKTLFEDTKYLDACVRGMRLLIPPTKGLMVRKALEAAFEPSDGPAFLQADPNQLFAITLPSTRSKFIYAYQQLWLFNMRHFPDLSGVEPRKEKGRPKSTPMRSGASTKDLASR</sequence>
<dbReference type="AlphaFoldDB" id="A0AAV9VTB8"/>
<evidence type="ECO:0000313" key="3">
    <source>
        <dbReference type="Proteomes" id="UP001370758"/>
    </source>
</evidence>
<organism evidence="2 3">
    <name type="scientific">Arthrobotrys musiformis</name>
    <dbReference type="NCBI Taxonomy" id="47236"/>
    <lineage>
        <taxon>Eukaryota</taxon>
        <taxon>Fungi</taxon>
        <taxon>Dikarya</taxon>
        <taxon>Ascomycota</taxon>
        <taxon>Pezizomycotina</taxon>
        <taxon>Orbiliomycetes</taxon>
        <taxon>Orbiliales</taxon>
        <taxon>Orbiliaceae</taxon>
        <taxon>Arthrobotrys</taxon>
    </lineage>
</organism>
<comment type="caution">
    <text evidence="2">The sequence shown here is derived from an EMBL/GenBank/DDBJ whole genome shotgun (WGS) entry which is preliminary data.</text>
</comment>